<evidence type="ECO:0000313" key="1">
    <source>
        <dbReference type="EMBL" id="ASV66317.1"/>
    </source>
</evidence>
<sequence length="55" mass="6481">MEKHIDQDKIHTILTTLKELEYGCVTITVHEGDITQIDITEKKRFALKKKQQNKK</sequence>
<dbReference type="KEGG" id="bko:CKF48_02555"/>
<dbReference type="EMBL" id="CP022983">
    <property type="protein sequence ID" value="ASV66317.1"/>
    <property type="molecule type" value="Genomic_DNA"/>
</dbReference>
<name>A0A248TDQ6_9BACI</name>
<dbReference type="OrthoDB" id="2382414at2"/>
<evidence type="ECO:0000313" key="2">
    <source>
        <dbReference type="Proteomes" id="UP000215137"/>
    </source>
</evidence>
<dbReference type="AlphaFoldDB" id="A0A248TDQ6"/>
<protein>
    <submittedName>
        <fullName evidence="1">DUF2292 domain-containing protein</fullName>
    </submittedName>
</protein>
<organism evidence="1 2">
    <name type="scientific">Cytobacillus kochii</name>
    <dbReference type="NCBI Taxonomy" id="859143"/>
    <lineage>
        <taxon>Bacteria</taxon>
        <taxon>Bacillati</taxon>
        <taxon>Bacillota</taxon>
        <taxon>Bacilli</taxon>
        <taxon>Bacillales</taxon>
        <taxon>Bacillaceae</taxon>
        <taxon>Cytobacillus</taxon>
    </lineage>
</organism>
<accession>A0A248TDQ6</accession>
<dbReference type="Proteomes" id="UP000215137">
    <property type="component" value="Chromosome"/>
</dbReference>
<dbReference type="InterPro" id="IPR018743">
    <property type="entry name" value="DUF2292"/>
</dbReference>
<reference evidence="1 2" key="1">
    <citation type="submission" date="2017-08" db="EMBL/GenBank/DDBJ databases">
        <title>Complete Genome Sequence of Bacillus kochii Oregon-R-modENCODE STRAIN BDGP4, isolated from Drosophila melanogaster gut.</title>
        <authorList>
            <person name="Wan K.H."/>
            <person name="Yu C."/>
            <person name="Park S."/>
            <person name="Hammonds A.S."/>
            <person name="Booth B.W."/>
            <person name="Celniker S.E."/>
        </authorList>
    </citation>
    <scope>NUCLEOTIDE SEQUENCE [LARGE SCALE GENOMIC DNA]</scope>
    <source>
        <strain evidence="1 2">BDGP4</strain>
    </source>
</reference>
<keyword evidence="2" id="KW-1185">Reference proteome</keyword>
<dbReference type="RefSeq" id="WP_095369892.1">
    <property type="nucleotide sequence ID" value="NZ_CANMJM010000004.1"/>
</dbReference>
<gene>
    <name evidence="1" type="ORF">CKF48_02555</name>
</gene>
<dbReference type="Pfam" id="PF10055">
    <property type="entry name" value="DUF2292"/>
    <property type="match status" value="1"/>
</dbReference>
<dbReference type="GeneID" id="97215415"/>
<proteinExistence type="predicted"/>